<evidence type="ECO:0000256" key="8">
    <source>
        <dbReference type="ARBA" id="ARBA00022833"/>
    </source>
</evidence>
<evidence type="ECO:0000256" key="9">
    <source>
        <dbReference type="ARBA" id="ARBA00022840"/>
    </source>
</evidence>
<dbReference type="PROSITE" id="PS50146">
    <property type="entry name" value="DAGK"/>
    <property type="match status" value="1"/>
</dbReference>
<dbReference type="GO" id="GO:0005524">
    <property type="term" value="F:ATP binding"/>
    <property type="evidence" value="ECO:0007669"/>
    <property type="project" value="UniProtKB-KW"/>
</dbReference>
<evidence type="ECO:0000256" key="10">
    <source>
        <dbReference type="RuleBase" id="RU361128"/>
    </source>
</evidence>
<evidence type="ECO:0000256" key="3">
    <source>
        <dbReference type="ARBA" id="ARBA00022679"/>
    </source>
</evidence>
<dbReference type="CDD" id="cd20801">
    <property type="entry name" value="C1_DGKepsilon_typeIII_rpt1"/>
    <property type="match status" value="1"/>
</dbReference>
<dbReference type="AlphaFoldDB" id="A0AAE1Q4J4"/>
<name>A0AAE1Q4J4_9EUCA</name>
<feature type="domain" description="DAGKc" evidence="13">
    <location>
        <begin position="189"/>
        <end position="327"/>
    </location>
</feature>
<keyword evidence="15" id="KW-1185">Reference proteome</keyword>
<dbReference type="PROSITE" id="PS00479">
    <property type="entry name" value="ZF_DAG_PE_1"/>
    <property type="match status" value="1"/>
</dbReference>
<dbReference type="GO" id="GO:0046872">
    <property type="term" value="F:metal ion binding"/>
    <property type="evidence" value="ECO:0007669"/>
    <property type="project" value="UniProtKB-KW"/>
</dbReference>
<dbReference type="Pfam" id="PF00130">
    <property type="entry name" value="C1_1"/>
    <property type="match status" value="1"/>
</dbReference>
<dbReference type="InterPro" id="IPR016064">
    <property type="entry name" value="NAD/diacylglycerol_kinase_sf"/>
</dbReference>
<evidence type="ECO:0000256" key="11">
    <source>
        <dbReference type="SAM" id="SignalP"/>
    </source>
</evidence>
<feature type="signal peptide" evidence="11">
    <location>
        <begin position="1"/>
        <end position="24"/>
    </location>
</feature>
<keyword evidence="7 10" id="KW-0418">Kinase</keyword>
<gene>
    <name evidence="14" type="ORF">Pmani_009644</name>
</gene>
<evidence type="ECO:0000256" key="6">
    <source>
        <dbReference type="ARBA" id="ARBA00022741"/>
    </source>
</evidence>
<keyword evidence="11" id="KW-0732">Signal</keyword>
<keyword evidence="5" id="KW-0677">Repeat</keyword>
<dbReference type="InterPro" id="IPR000756">
    <property type="entry name" value="Diacylglycerol_kin_accessory"/>
</dbReference>
<evidence type="ECO:0000256" key="7">
    <source>
        <dbReference type="ARBA" id="ARBA00022777"/>
    </source>
</evidence>
<dbReference type="Gene3D" id="3.40.50.10330">
    <property type="entry name" value="Probable inorganic polyphosphate/atp-NAD kinase, domain 1"/>
    <property type="match status" value="1"/>
</dbReference>
<dbReference type="SUPFAM" id="SSF111331">
    <property type="entry name" value="NAD kinase/diacylglycerol kinase-like"/>
    <property type="match status" value="1"/>
</dbReference>
<reference evidence="14" key="1">
    <citation type="submission" date="2023-11" db="EMBL/GenBank/DDBJ databases">
        <title>Genome assemblies of two species of porcelain crab, Petrolisthes cinctipes and Petrolisthes manimaculis (Anomura: Porcellanidae).</title>
        <authorList>
            <person name="Angst P."/>
        </authorList>
    </citation>
    <scope>NUCLEOTIDE SEQUENCE</scope>
    <source>
        <strain evidence="14">PB745_02</strain>
        <tissue evidence="14">Gill</tissue>
    </source>
</reference>
<dbReference type="CDD" id="cd20853">
    <property type="entry name" value="C1_DGKepsilon_typeIII_rpt2"/>
    <property type="match status" value="1"/>
</dbReference>
<dbReference type="EMBL" id="JAWZYT010000756">
    <property type="protein sequence ID" value="KAK4319409.1"/>
    <property type="molecule type" value="Genomic_DNA"/>
</dbReference>
<dbReference type="Pfam" id="PF00781">
    <property type="entry name" value="DAGK_cat"/>
    <property type="match status" value="1"/>
</dbReference>
<dbReference type="SMART" id="SM00046">
    <property type="entry name" value="DAGKc"/>
    <property type="match status" value="1"/>
</dbReference>
<accession>A0AAE1Q4J4</accession>
<dbReference type="InterPro" id="IPR002219">
    <property type="entry name" value="PKC_DAG/PE"/>
</dbReference>
<evidence type="ECO:0000256" key="1">
    <source>
        <dbReference type="ARBA" id="ARBA00001383"/>
    </source>
</evidence>
<dbReference type="GO" id="GO:0004143">
    <property type="term" value="F:ATP-dependent diacylglycerol kinase activity"/>
    <property type="evidence" value="ECO:0007669"/>
    <property type="project" value="UniProtKB-EC"/>
</dbReference>
<evidence type="ECO:0000256" key="5">
    <source>
        <dbReference type="ARBA" id="ARBA00022737"/>
    </source>
</evidence>
<evidence type="ECO:0000256" key="2">
    <source>
        <dbReference type="ARBA" id="ARBA00009280"/>
    </source>
</evidence>
<dbReference type="PROSITE" id="PS50081">
    <property type="entry name" value="ZF_DAG_PE_2"/>
    <property type="match status" value="1"/>
</dbReference>
<keyword evidence="3 10" id="KW-0808">Transferase</keyword>
<evidence type="ECO:0000256" key="4">
    <source>
        <dbReference type="ARBA" id="ARBA00022723"/>
    </source>
</evidence>
<dbReference type="PANTHER" id="PTHR11255">
    <property type="entry name" value="DIACYLGLYCEROL KINASE"/>
    <property type="match status" value="1"/>
</dbReference>
<keyword evidence="4" id="KW-0479">Metal-binding</keyword>
<dbReference type="SMART" id="SM00045">
    <property type="entry name" value="DAGKa"/>
    <property type="match status" value="1"/>
</dbReference>
<protein>
    <recommendedName>
        <fullName evidence="10">Diacylglycerol kinase</fullName>
        <shortName evidence="10">DAG kinase</shortName>
        <ecNumber evidence="10">2.7.1.107</ecNumber>
    </recommendedName>
</protein>
<keyword evidence="6 10" id="KW-0547">Nucleotide-binding</keyword>
<dbReference type="PANTHER" id="PTHR11255:SF118">
    <property type="entry name" value="DIACYLGLYCEROL KINASE EPSILON"/>
    <property type="match status" value="1"/>
</dbReference>
<dbReference type="Proteomes" id="UP001292094">
    <property type="component" value="Unassembled WGS sequence"/>
</dbReference>
<dbReference type="InterPro" id="IPR001206">
    <property type="entry name" value="Diacylglycerol_kinase_cat_dom"/>
</dbReference>
<organism evidence="14 15">
    <name type="scientific">Petrolisthes manimaculis</name>
    <dbReference type="NCBI Taxonomy" id="1843537"/>
    <lineage>
        <taxon>Eukaryota</taxon>
        <taxon>Metazoa</taxon>
        <taxon>Ecdysozoa</taxon>
        <taxon>Arthropoda</taxon>
        <taxon>Crustacea</taxon>
        <taxon>Multicrustacea</taxon>
        <taxon>Malacostraca</taxon>
        <taxon>Eumalacostraca</taxon>
        <taxon>Eucarida</taxon>
        <taxon>Decapoda</taxon>
        <taxon>Pleocyemata</taxon>
        <taxon>Anomura</taxon>
        <taxon>Galatheoidea</taxon>
        <taxon>Porcellanidae</taxon>
        <taxon>Petrolisthes</taxon>
    </lineage>
</organism>
<dbReference type="Gene3D" id="3.30.60.20">
    <property type="match status" value="1"/>
</dbReference>
<evidence type="ECO:0000313" key="15">
    <source>
        <dbReference type="Proteomes" id="UP001292094"/>
    </source>
</evidence>
<evidence type="ECO:0000259" key="12">
    <source>
        <dbReference type="PROSITE" id="PS50081"/>
    </source>
</evidence>
<proteinExistence type="inferred from homology"/>
<keyword evidence="8" id="KW-0862">Zinc</keyword>
<dbReference type="SUPFAM" id="SSF57889">
    <property type="entry name" value="Cysteine-rich domain"/>
    <property type="match status" value="1"/>
</dbReference>
<dbReference type="InterPro" id="IPR017438">
    <property type="entry name" value="ATP-NAD_kinase_N"/>
</dbReference>
<dbReference type="Gene3D" id="2.60.200.40">
    <property type="match status" value="1"/>
</dbReference>
<dbReference type="GO" id="GO:0016020">
    <property type="term" value="C:membrane"/>
    <property type="evidence" value="ECO:0007669"/>
    <property type="project" value="TreeGrafter"/>
</dbReference>
<comment type="catalytic activity">
    <reaction evidence="1 10">
        <text>a 1,2-diacyl-sn-glycerol + ATP = a 1,2-diacyl-sn-glycero-3-phosphate + ADP + H(+)</text>
        <dbReference type="Rhea" id="RHEA:10272"/>
        <dbReference type="ChEBI" id="CHEBI:15378"/>
        <dbReference type="ChEBI" id="CHEBI:17815"/>
        <dbReference type="ChEBI" id="CHEBI:30616"/>
        <dbReference type="ChEBI" id="CHEBI:58608"/>
        <dbReference type="ChEBI" id="CHEBI:456216"/>
        <dbReference type="EC" id="2.7.1.107"/>
    </reaction>
</comment>
<keyword evidence="9 10" id="KW-0067">ATP-binding</keyword>
<feature type="domain" description="Phorbol-ester/DAG-type" evidence="12">
    <location>
        <begin position="101"/>
        <end position="152"/>
    </location>
</feature>
<dbReference type="Pfam" id="PF00609">
    <property type="entry name" value="DAGK_acc"/>
    <property type="match status" value="1"/>
</dbReference>
<comment type="similarity">
    <text evidence="2 10">Belongs to the eukaryotic diacylglycerol kinase family.</text>
</comment>
<dbReference type="GO" id="GO:0007200">
    <property type="term" value="P:phospholipase C-activating G protein-coupled receptor signaling pathway"/>
    <property type="evidence" value="ECO:0007669"/>
    <property type="project" value="InterPro"/>
</dbReference>
<evidence type="ECO:0000313" key="14">
    <source>
        <dbReference type="EMBL" id="KAK4319409.1"/>
    </source>
</evidence>
<dbReference type="EC" id="2.7.1.107" evidence="10"/>
<dbReference type="InterPro" id="IPR037607">
    <property type="entry name" value="DGK"/>
</dbReference>
<comment type="caution">
    <text evidence="14">The sequence shown here is derived from an EMBL/GenBank/DDBJ whole genome shotgun (WGS) entry which is preliminary data.</text>
</comment>
<sequence length="519" mass="57688">MCVLILAWIAVLLVLVLLLVKLTQRPYHQDLRARDVHKGHRWCSLGSSNTCFCNICETLAIGTEGMVCDSCGVCAESQQCISAADRTLPCKVITTKTATHKHHWVRGNLPENAQCEVCEEDCGVESGLSDWRCCWCQHCVHQNCILNVAEVCDFGRFRNCIVPPNCIRLKFSRIRRSLLVKEVLEPNVNSWSPVIIVGNRKSGSLEADAVLSSFRHVLNPAQVIDLAERSPQEALEWCHLLPSHVTCRVVVAGGDGTVGWVFNAIQKMSFERAPHVAILPLGTGNDLSRVLGFGEGHSRDVDVVEYLDQLTTASPAKLDRWKVHYDPPRNLGIRMPAKEVYMNNYLSVGVDALVTLNFHRARQSPFYIFSHRQINKLVYFTYGTKDVLERECNALEERLEVYMDGVQVELPSMEAVVILNIPTWGAGVRPWTLGAGGATAPKQDFSDGRLEVFCLSSSFHIAQLQVGLSEPIRLGQCSTVKLCLKGAAPMQVDGEPWEQNPGNITLTHSHQASVLVKQQ</sequence>
<feature type="chain" id="PRO_5042158063" description="Diacylglycerol kinase" evidence="11">
    <location>
        <begin position="25"/>
        <end position="519"/>
    </location>
</feature>
<evidence type="ECO:0000259" key="13">
    <source>
        <dbReference type="PROSITE" id="PS50146"/>
    </source>
</evidence>
<dbReference type="InterPro" id="IPR046349">
    <property type="entry name" value="C1-like_sf"/>
</dbReference>